<protein>
    <submittedName>
        <fullName evidence="1">Uncharacterized protein</fullName>
    </submittedName>
</protein>
<dbReference type="EMBL" id="VBOT01000080">
    <property type="protein sequence ID" value="TMQ51118.1"/>
    <property type="molecule type" value="Genomic_DNA"/>
</dbReference>
<proteinExistence type="predicted"/>
<sequence>MKLMDRRAGCMRRGRALACALTLLACGAVPDGSARAEGDVRLFRPLIADPRDNQIHWRMVSFTEDWRYGTDIGDSTSRGGFEQDRRGVSWEVSGGETFRWQPLERLGGWRGPWIRYQLGLPAGMFADFDDTGSLLCTDYQFGLSFDALWSGAFDPDAGNQGFDRPAVSSRLSFLHRSSHLGDEYLVLSHFARNREGQGVLSVHPPVKREDLSFEALQGVVSAEWAPPWGAGRPSTLRAYGGGEVKVTFPARWKVGGLRPRSFNSPAARFGLELRSAANRPDPGALRPPGAQGPARELPVASEWFAAFDLRLARPFDFASCDNPTGMGEVWTPSLSTECPYGHEFARYAGSWHGMIGIALTRRARRALPLGGHLLGPEWRLALEWYRGYSPNGQFLDQRLRYRPRAYVLPSLSANF</sequence>
<dbReference type="Proteomes" id="UP000320184">
    <property type="component" value="Unassembled WGS sequence"/>
</dbReference>
<evidence type="ECO:0000313" key="2">
    <source>
        <dbReference type="Proteomes" id="UP000320184"/>
    </source>
</evidence>
<reference evidence="1 2" key="1">
    <citation type="journal article" date="2019" name="Nat. Microbiol.">
        <title>Mediterranean grassland soil C-N compound turnover is dependent on rainfall and depth, and is mediated by genomically divergent microorganisms.</title>
        <authorList>
            <person name="Diamond S."/>
            <person name="Andeer P.F."/>
            <person name="Li Z."/>
            <person name="Crits-Christoph A."/>
            <person name="Burstein D."/>
            <person name="Anantharaman K."/>
            <person name="Lane K.R."/>
            <person name="Thomas B.C."/>
            <person name="Pan C."/>
            <person name="Northen T.R."/>
            <person name="Banfield J.F."/>
        </authorList>
    </citation>
    <scope>NUCLEOTIDE SEQUENCE [LARGE SCALE GENOMIC DNA]</scope>
    <source>
        <strain evidence="1">WS_3</strain>
    </source>
</reference>
<comment type="caution">
    <text evidence="1">The sequence shown here is derived from an EMBL/GenBank/DDBJ whole genome shotgun (WGS) entry which is preliminary data.</text>
</comment>
<dbReference type="AlphaFoldDB" id="A0A538SID7"/>
<organism evidence="1 2">
    <name type="scientific">Eiseniibacteriota bacterium</name>
    <dbReference type="NCBI Taxonomy" id="2212470"/>
    <lineage>
        <taxon>Bacteria</taxon>
        <taxon>Candidatus Eiseniibacteriota</taxon>
    </lineage>
</organism>
<dbReference type="PROSITE" id="PS51257">
    <property type="entry name" value="PROKAR_LIPOPROTEIN"/>
    <property type="match status" value="1"/>
</dbReference>
<accession>A0A538SID7</accession>
<evidence type="ECO:0000313" key="1">
    <source>
        <dbReference type="EMBL" id="TMQ51118.1"/>
    </source>
</evidence>
<gene>
    <name evidence="1" type="ORF">E6K73_06595</name>
</gene>
<name>A0A538SID7_UNCEI</name>